<gene>
    <name evidence="2" type="ORF">QK289_15485</name>
</gene>
<keyword evidence="1" id="KW-1133">Transmembrane helix</keyword>
<name>A0ABT6R661_9BACL</name>
<protein>
    <recommendedName>
        <fullName evidence="4">Flp pilus assembly protein TadB</fullName>
    </recommendedName>
</protein>
<keyword evidence="3" id="KW-1185">Reference proteome</keyword>
<evidence type="ECO:0000313" key="2">
    <source>
        <dbReference type="EMBL" id="MDI3236417.1"/>
    </source>
</evidence>
<reference evidence="2 3" key="1">
    <citation type="submission" date="2023-04" db="EMBL/GenBank/DDBJ databases">
        <title>Antarctic isolates genomes.</title>
        <authorList>
            <person name="Dimov S.G."/>
        </authorList>
    </citation>
    <scope>NUCLEOTIDE SEQUENCE [LARGE SCALE GENOMIC DNA]</scope>
    <source>
        <strain evidence="2 3">AL19</strain>
    </source>
</reference>
<proteinExistence type="predicted"/>
<dbReference type="Proteomes" id="UP001243286">
    <property type="component" value="Unassembled WGS sequence"/>
</dbReference>
<accession>A0ABT6R661</accession>
<evidence type="ECO:0000313" key="3">
    <source>
        <dbReference type="Proteomes" id="UP001243286"/>
    </source>
</evidence>
<keyword evidence="1" id="KW-0812">Transmembrane</keyword>
<evidence type="ECO:0000256" key="1">
    <source>
        <dbReference type="SAM" id="Phobius"/>
    </source>
</evidence>
<comment type="caution">
    <text evidence="2">The sequence shown here is derived from an EMBL/GenBank/DDBJ whole genome shotgun (WGS) entry which is preliminary data.</text>
</comment>
<evidence type="ECO:0008006" key="4">
    <source>
        <dbReference type="Google" id="ProtNLM"/>
    </source>
</evidence>
<feature type="transmembrane region" description="Helical" evidence="1">
    <location>
        <begin position="274"/>
        <end position="295"/>
    </location>
</feature>
<dbReference type="RefSeq" id="WP_282357440.1">
    <property type="nucleotide sequence ID" value="NZ_JASBQV010000040.1"/>
</dbReference>
<feature type="transmembrane region" description="Helical" evidence="1">
    <location>
        <begin position="12"/>
        <end position="31"/>
    </location>
</feature>
<feature type="transmembrane region" description="Helical" evidence="1">
    <location>
        <begin position="97"/>
        <end position="114"/>
    </location>
</feature>
<keyword evidence="1" id="KW-0472">Membrane</keyword>
<dbReference type="EMBL" id="JASBQV010000040">
    <property type="protein sequence ID" value="MDI3236417.1"/>
    <property type="molecule type" value="Genomic_DNA"/>
</dbReference>
<sequence length="298" mass="34776">MSLSNIDPQVITQILSIVALLAIGVLAYRVVNQVSEVRSRKRFVLKSFLQEGQEEISKTYPLLERITSFDKYRVHVETKLREARSSQSFEKFMMKRLTQAAICVVYLVGMGYLFDISIFYYLSIPLAFYVSSIPMKQLTKAHIAYTQQKRRELPMYLSSFIILLKDFTPMDSLRKSIEYADNTLKPYVETLITEVELYPADNRAYRNFIKNVDVKEAEEFMMAFQQMQKVSADNSSKILEYQLETMNEMQDETYENVLENRMDILDRNIRSMMIPYVAIIFSLLGILMVDTFGQISVF</sequence>
<organism evidence="2 3">
    <name type="scientific">Exiguobacterium antarcticum</name>
    <dbReference type="NCBI Taxonomy" id="132920"/>
    <lineage>
        <taxon>Bacteria</taxon>
        <taxon>Bacillati</taxon>
        <taxon>Bacillota</taxon>
        <taxon>Bacilli</taxon>
        <taxon>Bacillales</taxon>
        <taxon>Bacillales Family XII. Incertae Sedis</taxon>
        <taxon>Exiguobacterium</taxon>
    </lineage>
</organism>